<dbReference type="Gene3D" id="1.10.510.10">
    <property type="entry name" value="Transferase(Phosphotransferase) domain 1"/>
    <property type="match status" value="1"/>
</dbReference>
<dbReference type="PROSITE" id="PS00108">
    <property type="entry name" value="PROTEIN_KINASE_ST"/>
    <property type="match status" value="1"/>
</dbReference>
<evidence type="ECO:0000256" key="12">
    <source>
        <dbReference type="PROSITE-ProRule" id="PRU00221"/>
    </source>
</evidence>
<dbReference type="Gene3D" id="3.30.200.20">
    <property type="entry name" value="Phosphorylase Kinase, domain 1"/>
    <property type="match status" value="1"/>
</dbReference>
<feature type="repeat" description="WD" evidence="12">
    <location>
        <begin position="645"/>
        <end position="677"/>
    </location>
</feature>
<dbReference type="EMBL" id="BAABRO010000001">
    <property type="protein sequence ID" value="GAA5504757.1"/>
    <property type="molecule type" value="Genomic_DNA"/>
</dbReference>
<keyword evidence="18" id="KW-1185">Reference proteome</keyword>
<dbReference type="Gene3D" id="2.130.10.10">
    <property type="entry name" value="YVTN repeat-like/Quinoprotein amine dehydrogenase"/>
    <property type="match status" value="3"/>
</dbReference>
<accession>A0ABP9VM37</accession>
<dbReference type="SUPFAM" id="SSF50969">
    <property type="entry name" value="YVTN repeat-like/Quinoprotein amine dehydrogenase"/>
    <property type="match status" value="1"/>
</dbReference>
<dbReference type="InterPro" id="IPR001245">
    <property type="entry name" value="Ser-Thr/Tyr_kinase_cat_dom"/>
</dbReference>
<dbReference type="InterPro" id="IPR036322">
    <property type="entry name" value="WD40_repeat_dom_sf"/>
</dbReference>
<feature type="region of interest" description="Disordered" evidence="15">
    <location>
        <begin position="45"/>
        <end position="75"/>
    </location>
</feature>
<evidence type="ECO:0000259" key="16">
    <source>
        <dbReference type="PROSITE" id="PS50011"/>
    </source>
</evidence>
<dbReference type="SUPFAM" id="SSF50978">
    <property type="entry name" value="WD40 repeat-like"/>
    <property type="match status" value="1"/>
</dbReference>
<dbReference type="InterPro" id="IPR011009">
    <property type="entry name" value="Kinase-like_dom_sf"/>
</dbReference>
<comment type="similarity">
    <text evidence="3">Belongs to the protein kinase superfamily. NEK Ser/Thr protein kinase family. NIMA subfamily.</text>
</comment>
<keyword evidence="5 12" id="KW-0853">WD repeat</keyword>
<evidence type="ECO:0000256" key="7">
    <source>
        <dbReference type="ARBA" id="ARBA00022737"/>
    </source>
</evidence>
<keyword evidence="4" id="KW-0723">Serine/threonine-protein kinase</keyword>
<keyword evidence="6" id="KW-0808">Transferase</keyword>
<evidence type="ECO:0000256" key="5">
    <source>
        <dbReference type="ARBA" id="ARBA00022574"/>
    </source>
</evidence>
<dbReference type="InterPro" id="IPR011044">
    <property type="entry name" value="Quino_amine_DH_bsu"/>
</dbReference>
<name>A0ABP9VM37_9BACT</name>
<evidence type="ECO:0000256" key="4">
    <source>
        <dbReference type="ARBA" id="ARBA00022527"/>
    </source>
</evidence>
<sequence length="1151" mass="126403">MVPSLDELISDFLARVDGGDSVSPIEFVEDYPELRDSFLHFITQHSPPAHKGDKQHTLSNPATDRAAMPDSEGASGGGFERIGRYRLLRVLGSGGMSVVYEAICDGASEPVALKVLHASVASDRGMRQRFQREAETIRSLDHPHIIPLCDFGTAGETSFLAMRLIDGETLAQRIRRFQPAPDQQDATAVTAADGSAITQVPSLRDGDDTDFDCSADTVDTIERATMPEIAASIADVADALQHAHSRGIVHRDVKPSNLMIDSQGKIWLNDFGLASAGEAQTVVTRTGQIIGTPHYMSPEQAAGAVDQIDFRSDIYSLGATLYEWATLHRPYDGDRFRVLLEISSGRLRRPSQICSTVPPPLEAIILKAMACSPGDRYASAAEMADDLRRFASGRHVIARRPGFADHAMRWLARNPRISISAALGVAAAVLLVMLVQYMVGQRLAIVNTRLQSTNDALQQSNTELAQANRDLDHSQSRLRRHLYVADMGSAYQAYAQQDLDAVNSLLERHDPEVASEQSSGSDAAGLPTLLTDPVDDDQRGFEWWLLKNLSRPPEVLSMTGHEAAATEAAVIPGQNRLLSVGEDGWARHWDLASGHQLDRWEVGGQLNAVAVSPDATLWITGINIPIGLNWVGLGDFATGDVRALLPGHQYSVESAAFSPDGKWIATAGRYHEVFLYESSGRFRGRVLTGSRNEALHFSADSKRLLAVRREQIDGEPQQVVTSYTLPDLLPTIQWKFSFSPYVFALSANGDRCVAADGAEWAVLDLGDPKPIANRKDVRGRIRCVAIAPSGDRVALGCDNGLLHLWNVDRDDFDTDPRSHRVITTGTKRVTSVGFHGEEKLFVSSEDGSVQLWSLHETKVEHPSFGVSTQAVSERSADADCLFLRGDHGGVERLDLATLTHEQIGHVNPDEYCCVAATSDGKTLAASTLGGIVILSADDGSEHARIEFPQDDVSNCVSLRFVQDDQRLLVLFSDRIRQYRISDGAMTREQMLRADGAQQMLVSPDRSTVMVVCRDVLQWCGSEDLQWQATYPRQFGQYARCCYSEDGQMIASGYQDGTIELLRVSSLESWRVLRGHRHSALGLQFIDDDRTLVSSSRDGTIRFWDVDSGREIGVLDAGEVGTHYLHFSEPTQRLFSLGPHRPIKVWSGDRVE</sequence>
<dbReference type="InterPro" id="IPR001680">
    <property type="entry name" value="WD40_rpt"/>
</dbReference>
<keyword evidence="14" id="KW-0175">Coiled coil</keyword>
<keyword evidence="8 13" id="KW-0547">Nucleotide-binding</keyword>
<dbReference type="SMART" id="SM00320">
    <property type="entry name" value="WD40"/>
    <property type="match status" value="7"/>
</dbReference>
<dbReference type="InterPro" id="IPR015943">
    <property type="entry name" value="WD40/YVTN_repeat-like_dom_sf"/>
</dbReference>
<dbReference type="InterPro" id="IPR019775">
    <property type="entry name" value="WD40_repeat_CS"/>
</dbReference>
<dbReference type="InterPro" id="IPR008271">
    <property type="entry name" value="Ser/Thr_kinase_AS"/>
</dbReference>
<keyword evidence="7" id="KW-0677">Repeat</keyword>
<dbReference type="PROSITE" id="PS00678">
    <property type="entry name" value="WD_REPEATS_1"/>
    <property type="match status" value="1"/>
</dbReference>
<dbReference type="PANTHER" id="PTHR43289:SF6">
    <property type="entry name" value="SERINE_THREONINE-PROTEIN KINASE NEKL-3"/>
    <property type="match status" value="1"/>
</dbReference>
<evidence type="ECO:0000313" key="18">
    <source>
        <dbReference type="Proteomes" id="UP001416858"/>
    </source>
</evidence>
<evidence type="ECO:0000256" key="2">
    <source>
        <dbReference type="ARBA" id="ARBA00004647"/>
    </source>
</evidence>
<dbReference type="GO" id="GO:0016301">
    <property type="term" value="F:kinase activity"/>
    <property type="evidence" value="ECO:0007669"/>
    <property type="project" value="UniProtKB-KW"/>
</dbReference>
<feature type="coiled-coil region" evidence="14">
    <location>
        <begin position="450"/>
        <end position="477"/>
    </location>
</feature>
<evidence type="ECO:0000256" key="13">
    <source>
        <dbReference type="PROSITE-ProRule" id="PRU10141"/>
    </source>
</evidence>
<evidence type="ECO:0000256" key="1">
    <source>
        <dbReference type="ARBA" id="ARBA00004300"/>
    </source>
</evidence>
<comment type="caution">
    <text evidence="17">The sequence shown here is derived from an EMBL/GenBank/DDBJ whole genome shotgun (WGS) entry which is preliminary data.</text>
</comment>
<protein>
    <submittedName>
        <fullName evidence="17">Serine/threonine-protein kinase PknD</fullName>
    </submittedName>
</protein>
<dbReference type="PROSITE" id="PS50082">
    <property type="entry name" value="WD_REPEATS_2"/>
    <property type="match status" value="3"/>
</dbReference>
<feature type="binding site" evidence="13">
    <location>
        <position position="114"/>
    </location>
    <ligand>
        <name>ATP</name>
        <dbReference type="ChEBI" id="CHEBI:30616"/>
    </ligand>
</feature>
<dbReference type="Pfam" id="PF00400">
    <property type="entry name" value="WD40"/>
    <property type="match status" value="4"/>
</dbReference>
<evidence type="ECO:0000256" key="11">
    <source>
        <dbReference type="ARBA" id="ARBA00023212"/>
    </source>
</evidence>
<gene>
    <name evidence="17" type="primary">pknD_5</name>
    <name evidence="17" type="ORF">Rcae01_00196</name>
</gene>
<evidence type="ECO:0000313" key="17">
    <source>
        <dbReference type="EMBL" id="GAA5504757.1"/>
    </source>
</evidence>
<feature type="domain" description="Protein kinase" evidence="16">
    <location>
        <begin position="85"/>
        <end position="391"/>
    </location>
</feature>
<evidence type="ECO:0000256" key="15">
    <source>
        <dbReference type="SAM" id="MobiDB-lite"/>
    </source>
</evidence>
<dbReference type="InterPro" id="IPR000719">
    <property type="entry name" value="Prot_kinase_dom"/>
</dbReference>
<dbReference type="SMART" id="SM00220">
    <property type="entry name" value="S_TKc"/>
    <property type="match status" value="1"/>
</dbReference>
<dbReference type="PANTHER" id="PTHR43289">
    <property type="entry name" value="MITOGEN-ACTIVATED PROTEIN KINASE KINASE KINASE 20-RELATED"/>
    <property type="match status" value="1"/>
</dbReference>
<evidence type="ECO:0000256" key="6">
    <source>
        <dbReference type="ARBA" id="ARBA00022679"/>
    </source>
</evidence>
<evidence type="ECO:0000256" key="3">
    <source>
        <dbReference type="ARBA" id="ARBA00010886"/>
    </source>
</evidence>
<keyword evidence="10 13" id="KW-0067">ATP-binding</keyword>
<dbReference type="Proteomes" id="UP001416858">
    <property type="component" value="Unassembled WGS sequence"/>
</dbReference>
<evidence type="ECO:0000256" key="10">
    <source>
        <dbReference type="ARBA" id="ARBA00022840"/>
    </source>
</evidence>
<dbReference type="PROSITE" id="PS00107">
    <property type="entry name" value="PROTEIN_KINASE_ATP"/>
    <property type="match status" value="1"/>
</dbReference>
<feature type="region of interest" description="Disordered" evidence="15">
    <location>
        <begin position="510"/>
        <end position="529"/>
    </location>
</feature>
<dbReference type="PROSITE" id="PS50011">
    <property type="entry name" value="PROTEIN_KINASE_DOM"/>
    <property type="match status" value="1"/>
</dbReference>
<dbReference type="SUPFAM" id="SSF56112">
    <property type="entry name" value="Protein kinase-like (PK-like)"/>
    <property type="match status" value="1"/>
</dbReference>
<keyword evidence="11" id="KW-0206">Cytoskeleton</keyword>
<dbReference type="InterPro" id="IPR017441">
    <property type="entry name" value="Protein_kinase_ATP_BS"/>
</dbReference>
<keyword evidence="9 17" id="KW-0418">Kinase</keyword>
<organism evidence="17 18">
    <name type="scientific">Novipirellula caenicola</name>
    <dbReference type="NCBI Taxonomy" id="1536901"/>
    <lineage>
        <taxon>Bacteria</taxon>
        <taxon>Pseudomonadati</taxon>
        <taxon>Planctomycetota</taxon>
        <taxon>Planctomycetia</taxon>
        <taxon>Pirellulales</taxon>
        <taxon>Pirellulaceae</taxon>
        <taxon>Novipirellula</taxon>
    </lineage>
</organism>
<evidence type="ECO:0000256" key="14">
    <source>
        <dbReference type="SAM" id="Coils"/>
    </source>
</evidence>
<proteinExistence type="inferred from homology"/>
<evidence type="ECO:0000256" key="9">
    <source>
        <dbReference type="ARBA" id="ARBA00022777"/>
    </source>
</evidence>
<dbReference type="PROSITE" id="PS50294">
    <property type="entry name" value="WD_REPEATS_REGION"/>
    <property type="match status" value="1"/>
</dbReference>
<dbReference type="CDD" id="cd14014">
    <property type="entry name" value="STKc_PknB_like"/>
    <property type="match status" value="1"/>
</dbReference>
<feature type="repeat" description="WD" evidence="12">
    <location>
        <begin position="1072"/>
        <end position="1113"/>
    </location>
</feature>
<reference evidence="17 18" key="1">
    <citation type="submission" date="2024-02" db="EMBL/GenBank/DDBJ databases">
        <title>Rhodopirellula caenicola NBRC 110016.</title>
        <authorList>
            <person name="Ichikawa N."/>
            <person name="Katano-Makiyama Y."/>
            <person name="Hidaka K."/>
        </authorList>
    </citation>
    <scope>NUCLEOTIDE SEQUENCE [LARGE SCALE GENOMIC DNA]</scope>
    <source>
        <strain evidence="17 18">NBRC 110016</strain>
    </source>
</reference>
<feature type="repeat" description="WD" evidence="12">
    <location>
        <begin position="558"/>
        <end position="599"/>
    </location>
</feature>
<dbReference type="Pfam" id="PF07714">
    <property type="entry name" value="PK_Tyr_Ser-Thr"/>
    <property type="match status" value="1"/>
</dbReference>
<evidence type="ECO:0000256" key="8">
    <source>
        <dbReference type="ARBA" id="ARBA00022741"/>
    </source>
</evidence>
<comment type="subcellular location">
    <subcellularLocation>
        <location evidence="1">Cytoplasm</location>
        <location evidence="1">Cytoskeleton</location>
        <location evidence="1">Microtubule organizing center</location>
        <location evidence="1">Centrosome</location>
    </subcellularLocation>
    <subcellularLocation>
        <location evidence="2">Cytoplasm</location>
        <location evidence="2">Cytoskeleton</location>
        <location evidence="2">Spindle pole</location>
    </subcellularLocation>
</comment>
<keyword evidence="11" id="KW-0963">Cytoplasm</keyword>